<feature type="region of interest" description="NMP" evidence="5">
    <location>
        <begin position="30"/>
        <end position="59"/>
    </location>
</feature>
<evidence type="ECO:0000313" key="9">
    <source>
        <dbReference type="EMBL" id="AXH60172.1"/>
    </source>
</evidence>
<dbReference type="InterPro" id="IPR000850">
    <property type="entry name" value="Adenylat/UMP-CMP_kin"/>
</dbReference>
<dbReference type="AlphaFoldDB" id="A0AAD0VA71"/>
<comment type="function">
    <text evidence="5">Catalyzes the reversible transfer of the terminal phosphate group between ATP and AMP. Plays an important role in cellular energy homeostasis and in adenine nucleotide metabolism.</text>
</comment>
<evidence type="ECO:0000256" key="2">
    <source>
        <dbReference type="ARBA" id="ARBA00022727"/>
    </source>
</evidence>
<comment type="pathway">
    <text evidence="5">Purine metabolism; AMP biosynthesis via salvage pathway; AMP from ADP: step 1/1.</text>
</comment>
<evidence type="ECO:0000256" key="6">
    <source>
        <dbReference type="RuleBase" id="RU003330"/>
    </source>
</evidence>
<dbReference type="EC" id="2.7.4.3" evidence="5 7"/>
<dbReference type="GO" id="GO:0005524">
    <property type="term" value="F:ATP binding"/>
    <property type="evidence" value="ECO:0007669"/>
    <property type="project" value="UniProtKB-UniRule"/>
</dbReference>
<comment type="similarity">
    <text evidence="5 6">Belongs to the adenylate kinase family.</text>
</comment>
<evidence type="ECO:0000256" key="7">
    <source>
        <dbReference type="RuleBase" id="RU003331"/>
    </source>
</evidence>
<evidence type="ECO:0000256" key="5">
    <source>
        <dbReference type="HAMAP-Rule" id="MF_00235"/>
    </source>
</evidence>
<keyword evidence="2 5" id="KW-0545">Nucleotide biosynthesis</keyword>
<keyword evidence="3 5" id="KW-0547">Nucleotide-binding</keyword>
<dbReference type="PROSITE" id="PS00113">
    <property type="entry name" value="ADENYLATE_KINASE"/>
    <property type="match status" value="1"/>
</dbReference>
<keyword evidence="5 7" id="KW-0067">ATP-binding</keyword>
<dbReference type="GO" id="GO:0005737">
    <property type="term" value="C:cytoplasm"/>
    <property type="evidence" value="ECO:0007669"/>
    <property type="project" value="UniProtKB-SubCell"/>
</dbReference>
<gene>
    <name evidence="5" type="primary">adk</name>
    <name evidence="9" type="ORF">PLA107_033845</name>
</gene>
<dbReference type="SUPFAM" id="SSF52540">
    <property type="entry name" value="P-loop containing nucleoside triphosphate hydrolases"/>
    <property type="match status" value="1"/>
</dbReference>
<keyword evidence="5" id="KW-0963">Cytoplasm</keyword>
<dbReference type="FunFam" id="3.40.50.300:FF:000106">
    <property type="entry name" value="Adenylate kinase mitochondrial"/>
    <property type="match status" value="1"/>
</dbReference>
<dbReference type="NCBIfam" id="TIGR01351">
    <property type="entry name" value="adk"/>
    <property type="match status" value="1"/>
</dbReference>
<feature type="domain" description="Adenylate kinase active site lid" evidence="8">
    <location>
        <begin position="123"/>
        <end position="158"/>
    </location>
</feature>
<dbReference type="InterPro" id="IPR027417">
    <property type="entry name" value="P-loop_NTPase"/>
</dbReference>
<dbReference type="PRINTS" id="PR00094">
    <property type="entry name" value="ADENYLTKNASE"/>
</dbReference>
<dbReference type="PANTHER" id="PTHR23359">
    <property type="entry name" value="NUCLEOTIDE KINASE"/>
    <property type="match status" value="1"/>
</dbReference>
<reference evidence="9 10" key="1">
    <citation type="journal article" date="2011" name="PLoS Pathog.">
        <title>Dynamic evolution of pathogenicity revealed by sequencing and comparative genomics of 19 Pseudomonas syringae isolates.</title>
        <authorList>
            <person name="Baltrus D.A."/>
            <person name="Nishimura M.T."/>
            <person name="Romanchuk A."/>
            <person name="Chang J.H."/>
            <person name="Mukhtar M.S."/>
            <person name="Cherkis K."/>
            <person name="Roach J."/>
            <person name="Grant S.R."/>
            <person name="Jones C.D."/>
            <person name="Dangl J.L."/>
        </authorList>
    </citation>
    <scope>NUCLEOTIDE SEQUENCE [LARGE SCALE GENOMIC DNA]</scope>
    <source>
        <strain evidence="9 10">M301315</strain>
    </source>
</reference>
<dbReference type="InterPro" id="IPR007862">
    <property type="entry name" value="Adenylate_kinase_lid-dom"/>
</dbReference>
<comment type="catalytic activity">
    <reaction evidence="5 7">
        <text>AMP + ATP = 2 ADP</text>
        <dbReference type="Rhea" id="RHEA:12973"/>
        <dbReference type="ChEBI" id="CHEBI:30616"/>
        <dbReference type="ChEBI" id="CHEBI:456215"/>
        <dbReference type="ChEBI" id="CHEBI:456216"/>
        <dbReference type="EC" id="2.7.4.3"/>
    </reaction>
</comment>
<dbReference type="NCBIfam" id="NF001381">
    <property type="entry name" value="PRK00279.1-3"/>
    <property type="match status" value="1"/>
</dbReference>
<evidence type="ECO:0000259" key="8">
    <source>
        <dbReference type="Pfam" id="PF05191"/>
    </source>
</evidence>
<dbReference type="InterPro" id="IPR006259">
    <property type="entry name" value="Adenyl_kin_sub"/>
</dbReference>
<dbReference type="GO" id="GO:0044209">
    <property type="term" value="P:AMP salvage"/>
    <property type="evidence" value="ECO:0007669"/>
    <property type="project" value="UniProtKB-UniRule"/>
</dbReference>
<dbReference type="RefSeq" id="WP_005742725.1">
    <property type="nucleotide sequence ID" value="NZ_CP031226.1"/>
</dbReference>
<keyword evidence="9" id="KW-0614">Plasmid</keyword>
<keyword evidence="4 5" id="KW-0418">Kinase</keyword>
<dbReference type="InterPro" id="IPR033690">
    <property type="entry name" value="Adenylat_kinase_CS"/>
</dbReference>
<dbReference type="HAMAP" id="MF_00235">
    <property type="entry name" value="Adenylate_kinase_Adk"/>
    <property type="match status" value="1"/>
</dbReference>
<evidence type="ECO:0000313" key="10">
    <source>
        <dbReference type="Proteomes" id="UP000006426"/>
    </source>
</evidence>
<feature type="binding site" evidence="5">
    <location>
        <position position="92"/>
    </location>
    <ligand>
        <name>AMP</name>
        <dbReference type="ChEBI" id="CHEBI:456215"/>
    </ligand>
</feature>
<feature type="binding site" evidence="5">
    <location>
        <begin position="85"/>
        <end position="88"/>
    </location>
    <ligand>
        <name>AMP</name>
        <dbReference type="ChEBI" id="CHEBI:456215"/>
    </ligand>
</feature>
<protein>
    <recommendedName>
        <fullName evidence="5 7">Adenylate kinase</fullName>
        <shortName evidence="5">AK</shortName>
        <ecNumber evidence="5 7">2.7.4.3</ecNumber>
    </recommendedName>
    <alternativeName>
        <fullName evidence="5">ATP-AMP transphosphorylase</fullName>
    </alternativeName>
    <alternativeName>
        <fullName evidence="5">ATP:AMP phosphotransferase</fullName>
    </alternativeName>
    <alternativeName>
        <fullName evidence="5">Adenylate monophosphate kinase</fullName>
    </alternativeName>
</protein>
<dbReference type="GeneID" id="39473782"/>
<feature type="binding site" evidence="5">
    <location>
        <begin position="57"/>
        <end position="59"/>
    </location>
    <ligand>
        <name>AMP</name>
        <dbReference type="ChEBI" id="CHEBI:456215"/>
    </ligand>
</feature>
<organism evidence="9 10">
    <name type="scientific">Pseudomonas amygdali pv. lachrymans str. M301315</name>
    <dbReference type="NCBI Taxonomy" id="629260"/>
    <lineage>
        <taxon>Bacteria</taxon>
        <taxon>Pseudomonadati</taxon>
        <taxon>Pseudomonadota</taxon>
        <taxon>Gammaproteobacteria</taxon>
        <taxon>Pseudomonadales</taxon>
        <taxon>Pseudomonadaceae</taxon>
        <taxon>Pseudomonas</taxon>
        <taxon>Pseudomonas amygdali</taxon>
    </lineage>
</organism>
<dbReference type="CDD" id="cd01428">
    <property type="entry name" value="ADK"/>
    <property type="match status" value="1"/>
</dbReference>
<comment type="domain">
    <text evidence="5">Consists of three domains, a large central CORE domain and two small peripheral domains, NMPbind and LID, which undergo movements during catalysis. The LID domain closes over the site of phosphoryl transfer upon ATP binding. Assembling and dissambling the active center during each catalytic cycle provides an effective means to prevent ATP hydrolysis.</text>
</comment>
<feature type="binding site" evidence="5">
    <location>
        <begin position="10"/>
        <end position="15"/>
    </location>
    <ligand>
        <name>ATP</name>
        <dbReference type="ChEBI" id="CHEBI:30616"/>
    </ligand>
</feature>
<dbReference type="GO" id="GO:0004017">
    <property type="term" value="F:AMP kinase activity"/>
    <property type="evidence" value="ECO:0007669"/>
    <property type="project" value="UniProtKB-UniRule"/>
</dbReference>
<comment type="caution">
    <text evidence="5">Lacks conserved residue(s) required for the propagation of feature annotation.</text>
</comment>
<keyword evidence="1 5" id="KW-0808">Transferase</keyword>
<name>A0AAD0VA71_PSEAV</name>
<dbReference type="Pfam" id="PF00406">
    <property type="entry name" value="ADK"/>
    <property type="match status" value="1"/>
</dbReference>
<evidence type="ECO:0000256" key="1">
    <source>
        <dbReference type="ARBA" id="ARBA00022679"/>
    </source>
</evidence>
<feature type="binding site" evidence="5">
    <location>
        <position position="36"/>
    </location>
    <ligand>
        <name>AMP</name>
        <dbReference type="ChEBI" id="CHEBI:456215"/>
    </ligand>
</feature>
<accession>A0AAD0VA71</accession>
<feature type="binding site" evidence="5">
    <location>
        <begin position="132"/>
        <end position="133"/>
    </location>
    <ligand>
        <name>ATP</name>
        <dbReference type="ChEBI" id="CHEBI:30616"/>
    </ligand>
</feature>
<comment type="subcellular location">
    <subcellularLocation>
        <location evidence="5 7">Cytoplasm</location>
    </subcellularLocation>
</comment>
<geneLocation type="plasmid" evidence="10">
    <name>pmppla107</name>
</geneLocation>
<evidence type="ECO:0000256" key="4">
    <source>
        <dbReference type="ARBA" id="ARBA00022777"/>
    </source>
</evidence>
<dbReference type="EMBL" id="CP031226">
    <property type="protein sequence ID" value="AXH60172.1"/>
    <property type="molecule type" value="Genomic_DNA"/>
</dbReference>
<feature type="binding site" evidence="5">
    <location>
        <position position="156"/>
    </location>
    <ligand>
        <name>AMP</name>
        <dbReference type="ChEBI" id="CHEBI:456215"/>
    </ligand>
</feature>
<sequence>MKILIIGAPGAGKGTQGSLLCERLQIPKLSTGDMLRAEVANKTDIGLQVEALMPTGQLIGDDVVIGLLLARIEQGDCSKGFMLDGFPRTVAQAQALIDAGVQIDQIIALDVDEDVIVERMSGRRFHLPSGRTYHVLHNPPKTEGVDDLTGEPLIQRPDDAEDTVRKRLDVYRAETLPVLHFYQALPHQVRPRIDQVDAMGSVDFVRAAVDALIIEA</sequence>
<feature type="binding site" evidence="5">
    <location>
        <position position="167"/>
    </location>
    <ligand>
        <name>AMP</name>
        <dbReference type="ChEBI" id="CHEBI:456215"/>
    </ligand>
</feature>
<dbReference type="Pfam" id="PF05191">
    <property type="entry name" value="ADK_lid"/>
    <property type="match status" value="1"/>
</dbReference>
<proteinExistence type="inferred from homology"/>
<dbReference type="NCBIfam" id="NF001379">
    <property type="entry name" value="PRK00279.1-1"/>
    <property type="match status" value="1"/>
</dbReference>
<feature type="binding site" evidence="5">
    <location>
        <position position="200"/>
    </location>
    <ligand>
        <name>ATP</name>
        <dbReference type="ChEBI" id="CHEBI:30616"/>
    </ligand>
</feature>
<dbReference type="Gene3D" id="3.40.50.300">
    <property type="entry name" value="P-loop containing nucleotide triphosphate hydrolases"/>
    <property type="match status" value="1"/>
</dbReference>
<comment type="subunit">
    <text evidence="5 7">Monomer.</text>
</comment>
<feature type="binding site" evidence="5">
    <location>
        <position position="123"/>
    </location>
    <ligand>
        <name>ATP</name>
        <dbReference type="ChEBI" id="CHEBI:30616"/>
    </ligand>
</feature>
<dbReference type="Proteomes" id="UP000006426">
    <property type="component" value="Plasmid pmppla107"/>
</dbReference>
<feature type="binding site" evidence="5">
    <location>
        <position position="31"/>
    </location>
    <ligand>
        <name>AMP</name>
        <dbReference type="ChEBI" id="CHEBI:456215"/>
    </ligand>
</feature>
<feature type="region of interest" description="LID" evidence="5">
    <location>
        <begin position="122"/>
        <end position="159"/>
    </location>
</feature>
<evidence type="ECO:0000256" key="3">
    <source>
        <dbReference type="ARBA" id="ARBA00022741"/>
    </source>
</evidence>